<dbReference type="InterPro" id="IPR016162">
    <property type="entry name" value="Ald_DH_N"/>
</dbReference>
<dbReference type="FunFam" id="3.40.309.10:FF:000003">
    <property type="entry name" value="Aldehyde dehydrogenase"/>
    <property type="match status" value="1"/>
</dbReference>
<dbReference type="CDD" id="cd07133">
    <property type="entry name" value="ALDH_CALDH_CalB"/>
    <property type="match status" value="1"/>
</dbReference>
<proteinExistence type="inferred from homology"/>
<evidence type="ECO:0000256" key="6">
    <source>
        <dbReference type="PROSITE-ProRule" id="PRU10007"/>
    </source>
</evidence>
<dbReference type="Pfam" id="PF00171">
    <property type="entry name" value="Aldedh"/>
    <property type="match status" value="1"/>
</dbReference>
<accession>A0A2N7UI03</accession>
<evidence type="ECO:0000256" key="1">
    <source>
        <dbReference type="ARBA" id="ARBA00009986"/>
    </source>
</evidence>
<evidence type="ECO:0000313" key="10">
    <source>
        <dbReference type="Proteomes" id="UP000235547"/>
    </source>
</evidence>
<dbReference type="PANTHER" id="PTHR43570">
    <property type="entry name" value="ALDEHYDE DEHYDROGENASE"/>
    <property type="match status" value="1"/>
</dbReference>
<dbReference type="PANTHER" id="PTHR43570:SF20">
    <property type="entry name" value="ALDEHYDE DEHYDROGENASE ALDX-RELATED"/>
    <property type="match status" value="1"/>
</dbReference>
<comment type="caution">
    <text evidence="9">The sequence shown here is derived from an EMBL/GenBank/DDBJ whole genome shotgun (WGS) entry which is preliminary data.</text>
</comment>
<dbReference type="Gene3D" id="3.40.309.10">
    <property type="entry name" value="Aldehyde Dehydrogenase, Chain A, domain 2"/>
    <property type="match status" value="1"/>
</dbReference>
<evidence type="ECO:0000256" key="2">
    <source>
        <dbReference type="ARBA" id="ARBA00023002"/>
    </source>
</evidence>
<dbReference type="GO" id="GO:0005737">
    <property type="term" value="C:cytoplasm"/>
    <property type="evidence" value="ECO:0007669"/>
    <property type="project" value="TreeGrafter"/>
</dbReference>
<evidence type="ECO:0000256" key="4">
    <source>
        <dbReference type="PIRNR" id="PIRNR036492"/>
    </source>
</evidence>
<dbReference type="Gene3D" id="3.40.605.10">
    <property type="entry name" value="Aldehyde Dehydrogenase, Chain A, domain 1"/>
    <property type="match status" value="1"/>
</dbReference>
<feature type="domain" description="Aldehyde dehydrogenase" evidence="8">
    <location>
        <begin position="22"/>
        <end position="438"/>
    </location>
</feature>
<reference evidence="9 10" key="1">
    <citation type="submission" date="2018-01" db="EMBL/GenBank/DDBJ databases">
        <title>Halomonas endophytica sp. nov., isolated from storage liquid in the stems of Populus euphratica.</title>
        <authorList>
            <person name="Chen C."/>
        </authorList>
    </citation>
    <scope>NUCLEOTIDE SEQUENCE [LARGE SCALE GENOMIC DNA]</scope>
    <source>
        <strain evidence="9 10">BZ-SZ-XJ27</strain>
    </source>
</reference>
<gene>
    <name evidence="9" type="ORF">C1H70_09725</name>
</gene>
<dbReference type="AlphaFoldDB" id="A0A2N7UI03"/>
<dbReference type="GO" id="GO:0006081">
    <property type="term" value="P:aldehyde metabolic process"/>
    <property type="evidence" value="ECO:0007669"/>
    <property type="project" value="InterPro"/>
</dbReference>
<keyword evidence="2 4" id="KW-0560">Oxidoreductase</keyword>
<dbReference type="PROSITE" id="PS00687">
    <property type="entry name" value="ALDEHYDE_DEHYDR_GLU"/>
    <property type="match status" value="1"/>
</dbReference>
<sequence>MQDTIHCMQERFRAMQQAHLSEPNPDHATRSDRLKRLELALHRFSDPLMEAMQADFSHRSSSEAAAFDVTVPIGDVRMNRRHLRHWMRPRRYATPKHLLPGRGRVIPQPKGVVGVISPWNFPVYLATGPMAAAIAAGNRVMLKPSELTPHTSDVLKQMINELFDPNEVDVVLGGPDVAAAFSELPFGHLLFTGSTQVGRKVAETAARNLTPVTLELGGKSPAIIGQHADLAYAAKRIAFGKTVNAGQVCVAPDYALVPRAQMDSFAIQLVAVINEFFPDVAESDDYTAIISERHQHRLQSMIEEAEARGVNVIRVGDTRRATTRKEAPALLIDPPLDIRAMHEEIFGPILPIIPYDSQEEAMRFVATRPSPLALYIFTDNKAERDAWVTQSLSGGACVNETMMHVAVDTMPFGGVGESGMGAYHGKTGFDTFSHLKSVLYQPKLNTSFIFNPPMRPYKRIAGKLLRKII</sequence>
<dbReference type="GO" id="GO:0004029">
    <property type="term" value="F:aldehyde dehydrogenase (NAD+) activity"/>
    <property type="evidence" value="ECO:0007669"/>
    <property type="project" value="TreeGrafter"/>
</dbReference>
<dbReference type="EMBL" id="PNRG01000021">
    <property type="protein sequence ID" value="PMR80088.1"/>
    <property type="molecule type" value="Genomic_DNA"/>
</dbReference>
<evidence type="ECO:0000256" key="7">
    <source>
        <dbReference type="RuleBase" id="RU003345"/>
    </source>
</evidence>
<evidence type="ECO:0000256" key="5">
    <source>
        <dbReference type="PIRSR" id="PIRSR036492-1"/>
    </source>
</evidence>
<dbReference type="OrthoDB" id="9812625at2"/>
<dbReference type="InterPro" id="IPR015590">
    <property type="entry name" value="Aldehyde_DH_dom"/>
</dbReference>
<name>A0A2N7UI03_9GAMM</name>
<feature type="active site" evidence="5 6">
    <location>
        <position position="215"/>
    </location>
</feature>
<comment type="similarity">
    <text evidence="1 4 7">Belongs to the aldehyde dehydrogenase family.</text>
</comment>
<evidence type="ECO:0000256" key="3">
    <source>
        <dbReference type="ARBA" id="ARBA00023027"/>
    </source>
</evidence>
<dbReference type="InterPro" id="IPR016161">
    <property type="entry name" value="Ald_DH/histidinol_DH"/>
</dbReference>
<feature type="active site" evidence="5">
    <location>
        <position position="249"/>
    </location>
</feature>
<evidence type="ECO:0000313" key="9">
    <source>
        <dbReference type="EMBL" id="PMR80088.1"/>
    </source>
</evidence>
<keyword evidence="3" id="KW-0520">NAD</keyword>
<dbReference type="InterPro" id="IPR029510">
    <property type="entry name" value="Ald_DH_CS_GLU"/>
</dbReference>
<dbReference type="InterPro" id="IPR012394">
    <property type="entry name" value="Aldehyde_DH_NAD(P)"/>
</dbReference>
<keyword evidence="10" id="KW-1185">Reference proteome</keyword>
<dbReference type="Proteomes" id="UP000235547">
    <property type="component" value="Unassembled WGS sequence"/>
</dbReference>
<dbReference type="InterPro" id="IPR016163">
    <property type="entry name" value="Ald_DH_C"/>
</dbReference>
<evidence type="ECO:0000259" key="8">
    <source>
        <dbReference type="Pfam" id="PF00171"/>
    </source>
</evidence>
<dbReference type="RefSeq" id="WP_102588148.1">
    <property type="nucleotide sequence ID" value="NZ_BNAE01000008.1"/>
</dbReference>
<dbReference type="SUPFAM" id="SSF53720">
    <property type="entry name" value="ALDH-like"/>
    <property type="match status" value="1"/>
</dbReference>
<dbReference type="PIRSF" id="PIRSF036492">
    <property type="entry name" value="ALDH"/>
    <property type="match status" value="1"/>
</dbReference>
<protein>
    <recommendedName>
        <fullName evidence="4">Aldehyde dehydrogenase</fullName>
    </recommendedName>
</protein>
<organism evidence="9 10">
    <name type="scientific">Halomonas urumqiensis</name>
    <dbReference type="NCBI Taxonomy" id="1684789"/>
    <lineage>
        <taxon>Bacteria</taxon>
        <taxon>Pseudomonadati</taxon>
        <taxon>Pseudomonadota</taxon>
        <taxon>Gammaproteobacteria</taxon>
        <taxon>Oceanospirillales</taxon>
        <taxon>Halomonadaceae</taxon>
        <taxon>Halomonas</taxon>
    </lineage>
</organism>